<evidence type="ECO:0000313" key="5">
    <source>
        <dbReference type="Proteomes" id="UP000198642"/>
    </source>
</evidence>
<accession>A0A1I0VJE5</accession>
<dbReference type="OrthoDB" id="9796533at2"/>
<dbReference type="Gene3D" id="3.30.420.40">
    <property type="match status" value="2"/>
</dbReference>
<dbReference type="Pfam" id="PF00480">
    <property type="entry name" value="ROK"/>
    <property type="match status" value="1"/>
</dbReference>
<dbReference type="SUPFAM" id="SSF53067">
    <property type="entry name" value="Actin-like ATPase domain"/>
    <property type="match status" value="2"/>
</dbReference>
<keyword evidence="3" id="KW-0119">Carbohydrate metabolism</keyword>
<sequence>MGKKRVHLDNYKKENKQKVFNAILEAGKISRTNIAKQTSLSSASVTLIVDELINEKYIKEIGTSASTGGRSQKLLGVDRAMGRIISFLINDYYIFAGSVTASLEVENVVIRNIKHLPTEDILNVIVEVFNQFKKNSDIYSASIGVKSPEFFKNTRVSISTSVSADFITVDEALRFMLGVPVIIERGVNFAALGEAHNSIQKKNIYFLDLDGEIQLGGVPSLPVEHVAHMKVGDEGKICSCGKVGCLNTFVSSEKIIENLKSELKEPNLTWHLISEAYPDGSSNVSEAIHKVSHYLGKGIVNISTLLRPSLFILGGDISKLDKIFEEKVEQSVRNFGYYDLNDLEVRLSRTGKNAFFVGGAKMFLLNVFKL</sequence>
<dbReference type="InterPro" id="IPR043129">
    <property type="entry name" value="ATPase_NBD"/>
</dbReference>
<evidence type="ECO:0000256" key="1">
    <source>
        <dbReference type="ARBA" id="ARBA00002486"/>
    </source>
</evidence>
<evidence type="ECO:0000256" key="2">
    <source>
        <dbReference type="ARBA" id="ARBA00006479"/>
    </source>
</evidence>
<dbReference type="PANTHER" id="PTHR18964">
    <property type="entry name" value="ROK (REPRESSOR, ORF, KINASE) FAMILY"/>
    <property type="match status" value="1"/>
</dbReference>
<organism evidence="4 5">
    <name type="scientific">Lentibacillus halodurans</name>
    <dbReference type="NCBI Taxonomy" id="237679"/>
    <lineage>
        <taxon>Bacteria</taxon>
        <taxon>Bacillati</taxon>
        <taxon>Bacillota</taxon>
        <taxon>Bacilli</taxon>
        <taxon>Bacillales</taxon>
        <taxon>Bacillaceae</taxon>
        <taxon>Lentibacillus</taxon>
    </lineage>
</organism>
<keyword evidence="3" id="KW-0859">Xylose metabolism</keyword>
<evidence type="ECO:0000256" key="3">
    <source>
        <dbReference type="ARBA" id="ARBA00022629"/>
    </source>
</evidence>
<proteinExistence type="inferred from homology"/>
<keyword evidence="4" id="KW-0808">Transferase</keyword>
<keyword evidence="5" id="KW-1185">Reference proteome</keyword>
<dbReference type="Pfam" id="PF13412">
    <property type="entry name" value="HTH_24"/>
    <property type="match status" value="1"/>
</dbReference>
<dbReference type="InterPro" id="IPR000600">
    <property type="entry name" value="ROK"/>
</dbReference>
<dbReference type="Gene3D" id="1.10.10.10">
    <property type="entry name" value="Winged helix-like DNA-binding domain superfamily/Winged helix DNA-binding domain"/>
    <property type="match status" value="1"/>
</dbReference>
<protein>
    <submittedName>
        <fullName evidence="4">Sugar kinase of the NBD/HSP70 family, may contain an N-terminal HTH domain</fullName>
    </submittedName>
</protein>
<reference evidence="4 5" key="1">
    <citation type="submission" date="2016-10" db="EMBL/GenBank/DDBJ databases">
        <authorList>
            <person name="de Groot N.N."/>
        </authorList>
    </citation>
    <scope>NUCLEOTIDE SEQUENCE [LARGE SCALE GENOMIC DNA]</scope>
    <source>
        <strain evidence="4 5">CGMCC 1.3702</strain>
    </source>
</reference>
<comment type="similarity">
    <text evidence="2">Belongs to the ROK (NagC/XylR) family.</text>
</comment>
<comment type="function">
    <text evidence="1">Transcriptional repressor of xylose-utilizing enzymes.</text>
</comment>
<keyword evidence="4" id="KW-0418">Kinase</keyword>
<dbReference type="GO" id="GO:0016301">
    <property type="term" value="F:kinase activity"/>
    <property type="evidence" value="ECO:0007669"/>
    <property type="project" value="UniProtKB-KW"/>
</dbReference>
<dbReference type="PANTHER" id="PTHR18964:SF149">
    <property type="entry name" value="BIFUNCTIONAL UDP-N-ACETYLGLUCOSAMINE 2-EPIMERASE_N-ACETYLMANNOSAMINE KINASE"/>
    <property type="match status" value="1"/>
</dbReference>
<dbReference type="Proteomes" id="UP000198642">
    <property type="component" value="Unassembled WGS sequence"/>
</dbReference>
<dbReference type="SUPFAM" id="SSF46785">
    <property type="entry name" value="Winged helix' DNA-binding domain"/>
    <property type="match status" value="1"/>
</dbReference>
<dbReference type="EMBL" id="FOJW01000001">
    <property type="protein sequence ID" value="SFA76040.1"/>
    <property type="molecule type" value="Genomic_DNA"/>
</dbReference>
<dbReference type="AlphaFoldDB" id="A0A1I0VJE5"/>
<gene>
    <name evidence="4" type="ORF">SAMN04488072_101438</name>
</gene>
<dbReference type="RefSeq" id="WP_090232873.1">
    <property type="nucleotide sequence ID" value="NZ_FOJW01000001.1"/>
</dbReference>
<dbReference type="InterPro" id="IPR036388">
    <property type="entry name" value="WH-like_DNA-bd_sf"/>
</dbReference>
<dbReference type="InterPro" id="IPR036390">
    <property type="entry name" value="WH_DNA-bd_sf"/>
</dbReference>
<dbReference type="STRING" id="237679.SAMN04488072_101438"/>
<evidence type="ECO:0000313" key="4">
    <source>
        <dbReference type="EMBL" id="SFA76040.1"/>
    </source>
</evidence>
<name>A0A1I0VJE5_9BACI</name>
<dbReference type="GO" id="GO:0042732">
    <property type="term" value="P:D-xylose metabolic process"/>
    <property type="evidence" value="ECO:0007669"/>
    <property type="project" value="UniProtKB-KW"/>
</dbReference>